<dbReference type="Gene3D" id="3.20.20.70">
    <property type="entry name" value="Aldolase class I"/>
    <property type="match status" value="1"/>
</dbReference>
<dbReference type="EC" id="1.-.-.-" evidence="12"/>
<name>A0A1Y5S6D6_9RHOB</name>
<keyword evidence="8" id="KW-0408">Iron</keyword>
<dbReference type="PANTHER" id="PTHR42917:SF2">
    <property type="entry name" value="2,4-DIENOYL-COA REDUCTASE [(2E)-ENOYL-COA-PRODUCING]"/>
    <property type="match status" value="1"/>
</dbReference>
<dbReference type="EMBL" id="FWFO01000001">
    <property type="protein sequence ID" value="SLN30786.1"/>
    <property type="molecule type" value="Genomic_DNA"/>
</dbReference>
<dbReference type="PANTHER" id="PTHR42917">
    <property type="entry name" value="2,4-DIENOYL-COA REDUCTASE"/>
    <property type="match status" value="1"/>
</dbReference>
<evidence type="ECO:0000256" key="9">
    <source>
        <dbReference type="ARBA" id="ARBA00023014"/>
    </source>
</evidence>
<protein>
    <submittedName>
        <fullName evidence="12">Putative N-methylproline demethylase</fullName>
        <ecNumber evidence="12">1.-.-.-</ecNumber>
    </submittedName>
</protein>
<evidence type="ECO:0000256" key="1">
    <source>
        <dbReference type="ARBA" id="ARBA00001917"/>
    </source>
</evidence>
<keyword evidence="5" id="KW-0288">FMN</keyword>
<evidence type="ECO:0000259" key="10">
    <source>
        <dbReference type="Pfam" id="PF00724"/>
    </source>
</evidence>
<keyword evidence="12" id="KW-0808">Transferase</keyword>
<feature type="domain" description="NADH:flavin oxidoreductase/NADH oxidase N-terminal" evidence="10">
    <location>
        <begin position="4"/>
        <end position="334"/>
    </location>
</feature>
<evidence type="ECO:0000256" key="7">
    <source>
        <dbReference type="ARBA" id="ARBA00023002"/>
    </source>
</evidence>
<dbReference type="GO" id="GO:0051536">
    <property type="term" value="F:iron-sulfur cluster binding"/>
    <property type="evidence" value="ECO:0007669"/>
    <property type="project" value="UniProtKB-KW"/>
</dbReference>
<comment type="cofactor">
    <cofactor evidence="1">
        <name>FMN</name>
        <dbReference type="ChEBI" id="CHEBI:58210"/>
    </cofactor>
</comment>
<evidence type="ECO:0000256" key="8">
    <source>
        <dbReference type="ARBA" id="ARBA00023004"/>
    </source>
</evidence>
<dbReference type="Pfam" id="PF07992">
    <property type="entry name" value="Pyr_redox_2"/>
    <property type="match status" value="1"/>
</dbReference>
<dbReference type="GO" id="GO:0032259">
    <property type="term" value="P:methylation"/>
    <property type="evidence" value="ECO:0007669"/>
    <property type="project" value="UniProtKB-KW"/>
</dbReference>
<keyword evidence="9" id="KW-0411">Iron-sulfur</keyword>
<gene>
    <name evidence="12" type="primary">stcD</name>
    <name evidence="12" type="ORF">TRL7639_01278</name>
</gene>
<sequence>MTSLLDPFTLKHLTLRNRIVSTSHAPNYVEDGHPRDRYRLYHEEKAKGGVALTMIGGSTNIAPDSPSVFGQLYAGDDSIIPWFQKLTDGVHEHGAAVMCQITHMGRRTAWDDGHWLPVLAPSGVRERAHRAFPKVMEQQDIDRVIRDFARAALRCQQGGFDGIEFLSHSHLLGQFLSPITNLRDDEYGGSLKNRMRLTLQVLDAVRAEVGADFIVSMRITGDELTKGGLSADDCVAAAKMLEASGHVDLLNILAGAPYDDLGLAEWVRPMGLPSAPHIPVAGRIRDAIDLPILHAGGIADIATAQHAVAGGHVDLVGMTRAQMADPYLVAKLARREEARIRPCVGLGYCVDRVNQGKPAICGHNAATGREQTLPHIVLAGSTPKKVVVVGGGPGGLEAARVSALRGHEVTLFEASDRLGGQLVLASKGKTRRQIWGVADWLISEVQTLGIDIRLNTFADADDVEGENPDLVVIATGGWPAPLDLPGGDLAISSWDILSGQARISGSILLFDEVGDHPAAVTMDVLSSAGHAVELVTPDRALLHDLGPTTSAVALRNLSANGATFTCLHDLADLSREGNQIIARLQHVLTGNLTERRVDHVVVEHGLCPMDDLFFELKTRSINQGQLDHDALITGTFPFPRTNETGRYHLARVGDAVTGRNMHAAVLDAMRVCVAF</sequence>
<evidence type="ECO:0000256" key="6">
    <source>
        <dbReference type="ARBA" id="ARBA00022723"/>
    </source>
</evidence>
<comment type="similarity">
    <text evidence="3">In the N-terminal section; belongs to the NADH:flavin oxidoreductase/NADH oxidase family.</text>
</comment>
<dbReference type="InterPro" id="IPR013785">
    <property type="entry name" value="Aldolase_TIM"/>
</dbReference>
<comment type="cofactor">
    <cofactor evidence="2">
        <name>[4Fe-4S] cluster</name>
        <dbReference type="ChEBI" id="CHEBI:49883"/>
    </cofactor>
</comment>
<dbReference type="CDD" id="cd04734">
    <property type="entry name" value="OYE_like_3_FMN"/>
    <property type="match status" value="1"/>
</dbReference>
<dbReference type="GO" id="GO:0016491">
    <property type="term" value="F:oxidoreductase activity"/>
    <property type="evidence" value="ECO:0007669"/>
    <property type="project" value="UniProtKB-KW"/>
</dbReference>
<keyword evidence="6" id="KW-0479">Metal-binding</keyword>
<evidence type="ECO:0000256" key="4">
    <source>
        <dbReference type="ARBA" id="ARBA00022630"/>
    </source>
</evidence>
<dbReference type="Proteomes" id="UP000193077">
    <property type="component" value="Unassembled WGS sequence"/>
</dbReference>
<dbReference type="Gene3D" id="3.40.50.720">
    <property type="entry name" value="NAD(P)-binding Rossmann-like Domain"/>
    <property type="match status" value="1"/>
</dbReference>
<evidence type="ECO:0000256" key="2">
    <source>
        <dbReference type="ARBA" id="ARBA00001966"/>
    </source>
</evidence>
<reference evidence="12 13" key="1">
    <citation type="submission" date="2017-03" db="EMBL/GenBank/DDBJ databases">
        <authorList>
            <person name="Afonso C.L."/>
            <person name="Miller P.J."/>
            <person name="Scott M.A."/>
            <person name="Spackman E."/>
            <person name="Goraichik I."/>
            <person name="Dimitrov K.M."/>
            <person name="Suarez D.L."/>
            <person name="Swayne D.E."/>
        </authorList>
    </citation>
    <scope>NUCLEOTIDE SEQUENCE [LARGE SCALE GENOMIC DNA]</scope>
    <source>
        <strain evidence="12 13">CECT 7639</strain>
    </source>
</reference>
<dbReference type="SUPFAM" id="SSF51905">
    <property type="entry name" value="FAD/NAD(P)-binding domain"/>
    <property type="match status" value="1"/>
</dbReference>
<dbReference type="RefSeq" id="WP_085794910.1">
    <property type="nucleotide sequence ID" value="NZ_FWFO01000001.1"/>
</dbReference>
<dbReference type="AlphaFoldDB" id="A0A1Y5S6D6"/>
<keyword evidence="13" id="KW-1185">Reference proteome</keyword>
<dbReference type="GO" id="GO:0046872">
    <property type="term" value="F:metal ion binding"/>
    <property type="evidence" value="ECO:0007669"/>
    <property type="project" value="UniProtKB-KW"/>
</dbReference>
<feature type="domain" description="FAD/NAD(P)-binding" evidence="11">
    <location>
        <begin position="384"/>
        <end position="626"/>
    </location>
</feature>
<evidence type="ECO:0000259" key="11">
    <source>
        <dbReference type="Pfam" id="PF07992"/>
    </source>
</evidence>
<proteinExistence type="inferred from homology"/>
<evidence type="ECO:0000256" key="5">
    <source>
        <dbReference type="ARBA" id="ARBA00022643"/>
    </source>
</evidence>
<dbReference type="OrthoDB" id="9784632at2"/>
<dbReference type="Gene3D" id="3.50.50.60">
    <property type="entry name" value="FAD/NAD(P)-binding domain"/>
    <property type="match status" value="1"/>
</dbReference>
<evidence type="ECO:0000313" key="13">
    <source>
        <dbReference type="Proteomes" id="UP000193077"/>
    </source>
</evidence>
<dbReference type="InterPro" id="IPR023753">
    <property type="entry name" value="FAD/NAD-binding_dom"/>
</dbReference>
<dbReference type="Pfam" id="PF00724">
    <property type="entry name" value="Oxidored_FMN"/>
    <property type="match status" value="1"/>
</dbReference>
<dbReference type="PRINTS" id="PR00368">
    <property type="entry name" value="FADPNR"/>
</dbReference>
<dbReference type="InterPro" id="IPR051793">
    <property type="entry name" value="NADH:flavin_oxidoreductase"/>
</dbReference>
<evidence type="ECO:0000256" key="3">
    <source>
        <dbReference type="ARBA" id="ARBA00011048"/>
    </source>
</evidence>
<keyword evidence="7 12" id="KW-0560">Oxidoreductase</keyword>
<dbReference type="InterPro" id="IPR001155">
    <property type="entry name" value="OxRdtase_FMN_N"/>
</dbReference>
<keyword evidence="12" id="KW-0489">Methyltransferase</keyword>
<dbReference type="SUPFAM" id="SSF51395">
    <property type="entry name" value="FMN-linked oxidoreductases"/>
    <property type="match status" value="1"/>
</dbReference>
<evidence type="ECO:0000313" key="12">
    <source>
        <dbReference type="EMBL" id="SLN30786.1"/>
    </source>
</evidence>
<keyword evidence="4" id="KW-0285">Flavoprotein</keyword>
<accession>A0A1Y5S6D6</accession>
<dbReference type="InterPro" id="IPR036188">
    <property type="entry name" value="FAD/NAD-bd_sf"/>
</dbReference>
<dbReference type="GO" id="GO:0010181">
    <property type="term" value="F:FMN binding"/>
    <property type="evidence" value="ECO:0007669"/>
    <property type="project" value="InterPro"/>
</dbReference>
<dbReference type="GO" id="GO:0008168">
    <property type="term" value="F:methyltransferase activity"/>
    <property type="evidence" value="ECO:0007669"/>
    <property type="project" value="UniProtKB-KW"/>
</dbReference>
<organism evidence="12 13">
    <name type="scientific">Falsiruegeria litorea R37</name>
    <dbReference type="NCBI Taxonomy" id="1200284"/>
    <lineage>
        <taxon>Bacteria</taxon>
        <taxon>Pseudomonadati</taxon>
        <taxon>Pseudomonadota</taxon>
        <taxon>Alphaproteobacteria</taxon>
        <taxon>Rhodobacterales</taxon>
        <taxon>Roseobacteraceae</taxon>
        <taxon>Falsiruegeria</taxon>
    </lineage>
</organism>